<name>A0A8J3BH75_9ACTN</name>
<dbReference type="AlphaFoldDB" id="A0A8J3BH75"/>
<dbReference type="Proteomes" id="UP000649739">
    <property type="component" value="Unassembled WGS sequence"/>
</dbReference>
<evidence type="ECO:0000313" key="3">
    <source>
        <dbReference type="Proteomes" id="UP000649739"/>
    </source>
</evidence>
<reference evidence="2" key="2">
    <citation type="submission" date="2020-09" db="EMBL/GenBank/DDBJ databases">
        <authorList>
            <person name="Sun Q."/>
            <person name="Ohkuma M."/>
        </authorList>
    </citation>
    <scope>NUCLEOTIDE SEQUENCE</scope>
    <source>
        <strain evidence="2">JCM 3090</strain>
    </source>
</reference>
<gene>
    <name evidence="2" type="ORF">GCM10010123_42090</name>
</gene>
<sequence>MASGLLLLTGCGWGDSSGPRPTPTPLPTATPTDSAEPSEPADPGPTSTFKSKAIVVKEGKTFWWTAGGLPSYDIAKSKPSRTAPMTFRVDCDRGKIVALVKLDGAPRIWEHECASGLLSQPLGTVEAGTKIEITFEGTAGTSYAADIRWP</sequence>
<feature type="region of interest" description="Disordered" evidence="1">
    <location>
        <begin position="9"/>
        <end position="50"/>
    </location>
</feature>
<dbReference type="EMBL" id="BMQB01000011">
    <property type="protein sequence ID" value="GGK07700.1"/>
    <property type="molecule type" value="Genomic_DNA"/>
</dbReference>
<protein>
    <submittedName>
        <fullName evidence="2">Uncharacterized protein</fullName>
    </submittedName>
</protein>
<evidence type="ECO:0000313" key="2">
    <source>
        <dbReference type="EMBL" id="GGK07700.1"/>
    </source>
</evidence>
<evidence type="ECO:0000256" key="1">
    <source>
        <dbReference type="SAM" id="MobiDB-lite"/>
    </source>
</evidence>
<comment type="caution">
    <text evidence="2">The sequence shown here is derived from an EMBL/GenBank/DDBJ whole genome shotgun (WGS) entry which is preliminary data.</text>
</comment>
<proteinExistence type="predicted"/>
<organism evidence="2 3">
    <name type="scientific">Pilimelia anulata</name>
    <dbReference type="NCBI Taxonomy" id="53371"/>
    <lineage>
        <taxon>Bacteria</taxon>
        <taxon>Bacillati</taxon>
        <taxon>Actinomycetota</taxon>
        <taxon>Actinomycetes</taxon>
        <taxon>Micromonosporales</taxon>
        <taxon>Micromonosporaceae</taxon>
        <taxon>Pilimelia</taxon>
    </lineage>
</organism>
<accession>A0A8J3BH75</accession>
<keyword evidence="3" id="KW-1185">Reference proteome</keyword>
<reference evidence="2" key="1">
    <citation type="journal article" date="2014" name="Int. J. Syst. Evol. Microbiol.">
        <title>Complete genome sequence of Corynebacterium casei LMG S-19264T (=DSM 44701T), isolated from a smear-ripened cheese.</title>
        <authorList>
            <consortium name="US DOE Joint Genome Institute (JGI-PGF)"/>
            <person name="Walter F."/>
            <person name="Albersmeier A."/>
            <person name="Kalinowski J."/>
            <person name="Ruckert C."/>
        </authorList>
    </citation>
    <scope>NUCLEOTIDE SEQUENCE</scope>
    <source>
        <strain evidence="2">JCM 3090</strain>
    </source>
</reference>